<gene>
    <name evidence="10" type="ORF">ABE91_028130</name>
    <name evidence="9" type="ORF">BTQ06_20020</name>
    <name evidence="6" type="ORF">BXT93_21565</name>
    <name evidence="7" type="ORF">CCS08_14900</name>
    <name evidence="8" type="ORF">CG702_23055</name>
    <name evidence="17" type="ORF">CIG67_14085</name>
    <name evidence="1" type="ORF">CQ842_22275</name>
    <name evidence="2" type="ORF">CR538_12360</name>
    <name evidence="11" type="ORF">CWS33_05705</name>
    <name evidence="16" type="ORF">D3C88_21260</name>
    <name evidence="12" type="ORF">DD762_07070</name>
    <name evidence="14" type="ORF">DIV22_29340</name>
    <name evidence="4" type="ORF">DL968_02755</name>
    <name evidence="13" type="ORF">DNQ45_27910</name>
    <name evidence="5" type="ORF">DNX30_01980</name>
    <name evidence="3" type="ORF">DS732_13690</name>
    <name evidence="15" type="ORF">DTL43_16040</name>
</gene>
<evidence type="ECO:0000313" key="28">
    <source>
        <dbReference type="Proteomes" id="UP000253687"/>
    </source>
</evidence>
<dbReference type="EMBL" id="CP024141">
    <property type="protein sequence ID" value="AUK01140.1"/>
    <property type="molecule type" value="Genomic_DNA"/>
</dbReference>
<dbReference type="AlphaFoldDB" id="A0A1M3RYM4"/>
<dbReference type="Proteomes" id="UP000248865">
    <property type="component" value="Unassembled WGS sequence"/>
</dbReference>
<proteinExistence type="predicted"/>
<dbReference type="Proteomes" id="UP000854059">
    <property type="component" value="Unassembled WGS sequence"/>
</dbReference>
<evidence type="ECO:0000313" key="11">
    <source>
        <dbReference type="EMBL" id="PKD91288.1"/>
    </source>
</evidence>
<evidence type="ECO:0000313" key="1">
    <source>
        <dbReference type="EMBL" id="ATP26105.1"/>
    </source>
</evidence>
<reference evidence="11 23" key="10">
    <citation type="submission" date="2017-12" db="EMBL/GenBank/DDBJ databases">
        <title>Rapid rising of carbapenem-resistant Enterobacteriaceae(CRE) and emergence of colistin resistance genemcr-1 in CRE in the hospital of Henan, China.</title>
        <authorList>
            <person name="Sun Q."/>
            <person name="Zhang R."/>
            <person name="Li Y."/>
            <person name="Shen Y."/>
            <person name="Zhang Y."/>
            <person name="Yang J."/>
            <person name="Shu L."/>
            <person name="Zhou H."/>
            <person name="Wang Y."/>
            <person name="Wang B."/>
            <person name="Shen Z."/>
        </authorList>
    </citation>
    <scope>NUCLEOTIDE SEQUENCE [LARGE SCALE GENOMIC DNA]</scope>
    <source>
        <strain evidence="11 23">3512</strain>
    </source>
</reference>
<name>A0A1M3RYM4_ECOLX</name>
<dbReference type="Proteomes" id="UP000234238">
    <property type="component" value="Chromosome"/>
</dbReference>
<evidence type="ECO:0000313" key="31">
    <source>
        <dbReference type="Proteomes" id="UP000284508"/>
    </source>
</evidence>
<evidence type="ECO:0000313" key="4">
    <source>
        <dbReference type="EMBL" id="EGE1986586.1"/>
    </source>
</evidence>
<evidence type="ECO:0000313" key="27">
    <source>
        <dbReference type="Proteomes" id="UP000249482"/>
    </source>
</evidence>
<reference evidence="10" key="4">
    <citation type="submission" date="2017-03" db="EMBL/GenBank/DDBJ databases">
        <title>The mobilome is the main driver of stx2-positive O26:H11 Escherichia coli strains evolution.</title>
        <authorList>
            <person name="Delannoy S."/>
            <person name="Mariani-Kurkdjian P."/>
            <person name="Webb H.E."/>
            <person name="Bonacorsi S."/>
            <person name="Fach P."/>
        </authorList>
    </citation>
    <scope>NUCLEOTIDE SEQUENCE</scope>
    <source>
        <strain evidence="10">34870</strain>
    </source>
</reference>
<evidence type="ECO:0000313" key="7">
    <source>
        <dbReference type="EMBL" id="OWW55038.1"/>
    </source>
</evidence>
<dbReference type="EMBL" id="LDXE02000009">
    <property type="protein sequence ID" value="PBN67600.1"/>
    <property type="molecule type" value="Genomic_DNA"/>
</dbReference>
<dbReference type="Proteomes" id="UP000036331">
    <property type="component" value="Unassembled WGS sequence"/>
</dbReference>
<evidence type="ECO:0000313" key="13">
    <source>
        <dbReference type="EMBL" id="PZT61090.1"/>
    </source>
</evidence>
<dbReference type="EMBL" id="QFSS01000529">
    <property type="protein sequence ID" value="PZZ56222.1"/>
    <property type="molecule type" value="Genomic_DNA"/>
</dbReference>
<reference evidence="1 22" key="8">
    <citation type="submission" date="2017-10" db="EMBL/GenBank/DDBJ databases">
        <title>Genome and in vitro analysis of Escherichia coli resistant to antibiotic.</title>
        <authorList>
            <person name="Pereira U.P."/>
            <person name="Facimoto C.T."/>
            <person name="Campos P.A."/>
            <person name="Araujo B.F."/>
            <person name="Royer S."/>
            <person name="Goncalves I.R."/>
            <person name="Ferreira M.L."/>
            <person name="Gontijo P."/>
            <person name="Ribas R.M."/>
        </authorList>
    </citation>
    <scope>NUCLEOTIDE SEQUENCE [LARGE SCALE GENOMIC DNA]</scope>
    <source>
        <strain evidence="1 22">UFU_EC98</strain>
    </source>
</reference>
<dbReference type="EMBL" id="QOGZ01000017">
    <property type="protein sequence ID" value="RDA37366.1"/>
    <property type="molecule type" value="Genomic_DNA"/>
</dbReference>
<dbReference type="EMBL" id="QKWZ01001040">
    <property type="protein sequence ID" value="PZT61090.1"/>
    <property type="molecule type" value="Genomic_DNA"/>
</dbReference>
<evidence type="ECO:0000313" key="10">
    <source>
        <dbReference type="EMBL" id="PBN67600.1"/>
    </source>
</evidence>
<evidence type="ECO:0000313" key="17">
    <source>
        <dbReference type="EMBL" id="RVE12286.1"/>
    </source>
</evidence>
<reference evidence="9 21" key="2">
    <citation type="submission" date="2016-12" db="EMBL/GenBank/DDBJ databases">
        <title>Real-Time Genomic Investigation Underlying the Public Health Response to a Shiga Toxin-Producing Escherichia Coli O26:H11 Outbreak in a Nursery.</title>
        <authorList>
            <person name="Ferdous M."/>
            <person name="Moran-Gilad J."/>
            <person name="Rossen J.W."/>
            <person name="Gdalevich M."/>
        </authorList>
    </citation>
    <scope>NUCLEOTIDE SEQUENCE [LARGE SCALE GENOMIC DNA]</scope>
    <source>
        <strain evidence="9 21">STEC 514-2</strain>
    </source>
</reference>
<dbReference type="Proteomes" id="UP000197270">
    <property type="component" value="Unassembled WGS sequence"/>
</dbReference>
<dbReference type="EMBL" id="MRVZ01000078">
    <property type="protein sequence ID" value="PAU19059.1"/>
    <property type="molecule type" value="Genomic_DNA"/>
</dbReference>
<dbReference type="EMBL" id="QEMT01000008">
    <property type="protein sequence ID" value="PWH62512.1"/>
    <property type="molecule type" value="Genomic_DNA"/>
</dbReference>
<dbReference type="Proteomes" id="UP000885382">
    <property type="component" value="Unassembled WGS sequence"/>
</dbReference>
<dbReference type="EMBL" id="NNAK01000081">
    <property type="protein sequence ID" value="OZP00899.1"/>
    <property type="molecule type" value="Genomic_DNA"/>
</dbReference>
<evidence type="ECO:0000313" key="3">
    <source>
        <dbReference type="EMBL" id="AXO07331.1"/>
    </source>
</evidence>
<evidence type="ECO:0000313" key="6">
    <source>
        <dbReference type="EMBL" id="ONG31764.1"/>
    </source>
</evidence>
<evidence type="ECO:0000313" key="19">
    <source>
        <dbReference type="Proteomes" id="UP000188967"/>
    </source>
</evidence>
<evidence type="ECO:0000313" key="14">
    <source>
        <dbReference type="EMBL" id="PZZ56222.1"/>
    </source>
</evidence>
<accession>A0A2A2XNI1</accession>
<protein>
    <submittedName>
        <fullName evidence="12">Amino acid ABC transporter</fullName>
    </submittedName>
</protein>
<dbReference type="Proteomes" id="UP000284508">
    <property type="component" value="Unassembled WGS sequence"/>
</dbReference>
<dbReference type="EMBL" id="RTJF01000001">
    <property type="protein sequence ID" value="MJL91546.1"/>
    <property type="molecule type" value="Genomic_DNA"/>
</dbReference>
<dbReference type="Proteomes" id="UP000249482">
    <property type="component" value="Unassembled WGS sequence"/>
</dbReference>
<evidence type="ECO:0000313" key="8">
    <source>
        <dbReference type="EMBL" id="OZP00899.1"/>
    </source>
</evidence>
<dbReference type="EMBL" id="NHTF01000036">
    <property type="protein sequence ID" value="OWW55038.1"/>
    <property type="molecule type" value="Genomic_DNA"/>
</dbReference>
<evidence type="ECO:0000313" key="5">
    <source>
        <dbReference type="EMBL" id="MJL91546.1"/>
    </source>
</evidence>
<reference evidence="5" key="15">
    <citation type="submission" date="2018-06" db="EMBL/GenBank/DDBJ databases">
        <authorList>
            <person name="Ashton P.M."/>
            <person name="Dallman T."/>
            <person name="Nair S."/>
            <person name="De Pinna E."/>
            <person name="Peters T."/>
            <person name="Grant K."/>
        </authorList>
    </citation>
    <scope>NUCLEOTIDE SEQUENCE [LARGE SCALE GENOMIC DNA]</scope>
    <source>
        <strain evidence="4">412057</strain>
        <strain evidence="5">462023</strain>
    </source>
</reference>
<reference evidence="2 24" key="9">
    <citation type="submission" date="2017-10" db="EMBL/GenBank/DDBJ databases">
        <title>mcr-1 positive E.coli isolates in China.</title>
        <authorList>
            <person name="Li B."/>
            <person name="Wang X."/>
        </authorList>
    </citation>
    <scope>NUCLEOTIDE SEQUENCE [LARGE SCALE GENOMIC DNA]</scope>
    <source>
        <strain evidence="2 24">14EC029</strain>
    </source>
</reference>
<dbReference type="EMBL" id="QXHA01001421">
    <property type="protein sequence ID" value="RIB39942.1"/>
    <property type="molecule type" value="Genomic_DNA"/>
</dbReference>
<reference evidence="15 28" key="16">
    <citation type="submission" date="2018-07" db="EMBL/GenBank/DDBJ databases">
        <title>Whole Genome Sequence Analysis of Avian Pathogenic E. coli - An Australian Perspective.</title>
        <authorList>
            <person name="Cummins M.L."/>
            <person name="Reid C.J."/>
            <person name="Roy Chowdhury P."/>
            <person name="Bushell R."/>
            <person name="Esbert N."/>
            <person name="Tivendale K.A."/>
            <person name="Noormohammadi A.H."/>
            <person name="Islam S."/>
            <person name="Marenda M.S."/>
            <person name="Browning G.F."/>
            <person name="Markham P.F."/>
            <person name="Djordjevic S.P."/>
        </authorList>
    </citation>
    <scope>NUCLEOTIDE SEQUENCE [LARGE SCALE GENOMIC DNA]</scope>
    <source>
        <strain evidence="15 28">AVC211</strain>
    </source>
</reference>
<dbReference type="Proteomes" id="UP000245761">
    <property type="component" value="Unassembled WGS sequence"/>
</dbReference>
<evidence type="ECO:0000313" key="26">
    <source>
        <dbReference type="Proteomes" id="UP000248865"/>
    </source>
</evidence>
<reference evidence="14 26" key="13">
    <citation type="submission" date="2018-05" db="EMBL/GenBank/DDBJ databases">
        <title>Genomic sequencing of EHEC O26 New European Clone.</title>
        <authorList>
            <person name="Karnisova L."/>
            <person name="Nunvar J."/>
            <person name="Marejkova M."/>
            <person name="Mellmann A."/>
            <person name="Drevinek P."/>
            <person name="Blahova K."/>
            <person name="Bielaszewska M."/>
        </authorList>
    </citation>
    <scope>NUCLEOTIDE SEQUENCE [LARGE SCALE GENOMIC DNA]</scope>
    <source>
        <strain evidence="14 26">14-391</strain>
    </source>
</reference>
<dbReference type="Proteomes" id="UP000256244">
    <property type="component" value="Chromosome"/>
</dbReference>
<dbReference type="Proteomes" id="UP000218543">
    <property type="component" value="Unassembled WGS sequence"/>
</dbReference>
<evidence type="ECO:0000313" key="12">
    <source>
        <dbReference type="EMBL" id="PWH62512.1"/>
    </source>
</evidence>
<dbReference type="Proteomes" id="UP000253687">
    <property type="component" value="Unassembled WGS sequence"/>
</dbReference>
<dbReference type="Proteomes" id="UP000264870">
    <property type="component" value="Unassembled WGS sequence"/>
</dbReference>
<dbReference type="EMBL" id="AAVTXU010000006">
    <property type="protein sequence ID" value="EGE1986586.1"/>
    <property type="molecule type" value="Genomic_DNA"/>
</dbReference>
<reference evidence="8 30" key="6">
    <citation type="submission" date="2017-07" db="EMBL/GenBank/DDBJ databases">
        <authorList>
            <person name="Zhi S."/>
            <person name="Banting G."/>
            <person name="Neumann N."/>
        </authorList>
    </citation>
    <scope>NUCLEOTIDE SEQUENCE [LARGE SCALE GENOMIC DNA]</scope>
    <source>
        <strain evidence="8 30">WW41</strain>
    </source>
</reference>
<reference evidence="13 27" key="14">
    <citation type="submission" date="2018-06" db="EMBL/GenBank/DDBJ databases">
        <title>Draft genome sequence of mcr-1-harboring Escherichia coli isolated from wound infection of a hospitalized patient, in Bolivia.</title>
        <authorList>
            <person name="Munoz M.E."/>
            <person name="Moura Q."/>
            <person name="Ventura P.R.M."/>
            <person name="Bustos L.R."/>
            <person name="Ovando B.G."/>
            <person name="Terrazas D.I.V."/>
            <person name="Yarhui N.B."/>
            <person name="Cerdeira L."/>
            <person name="Lincopan N."/>
        </authorList>
    </citation>
    <scope>NUCLEOTIDE SEQUENCE [LARGE SCALE GENOMIC DNA]</scope>
    <source>
        <strain evidence="13 27">EcMLT</strain>
    </source>
</reference>
<evidence type="ECO:0000313" key="25">
    <source>
        <dbReference type="Proteomes" id="UP000245761"/>
    </source>
</evidence>
<accession>A0A1M3RYM4</accession>
<reference evidence="12 25" key="12">
    <citation type="submission" date="2018-04" db="EMBL/GenBank/DDBJ databases">
        <title>Draft Genomic Sequencing Of Potential Extraintestinal Pathogenic Escherichia coli B8S56 Isolated from Retail Chicken Skin.</title>
        <authorList>
            <person name="Xu A."/>
            <person name="Tilman S."/>
            <person name="Wisser-Parker K."/>
            <person name="Scullen O.J."/>
            <person name="Sommers C."/>
        </authorList>
    </citation>
    <scope>NUCLEOTIDE SEQUENCE [LARGE SCALE GENOMIC DNA]</scope>
    <source>
        <strain evidence="12 25">B8S56</strain>
    </source>
</reference>
<evidence type="ECO:0000313" key="2">
    <source>
        <dbReference type="EMBL" id="AUK01140.1"/>
    </source>
</evidence>
<evidence type="ECO:0000313" key="30">
    <source>
        <dbReference type="Proteomes" id="UP000264870"/>
    </source>
</evidence>
<reference evidence="16 31" key="11">
    <citation type="journal article" date="2018" name="BMC Microbiol.">
        <title>Genome sequencing of strains of the most prevalent clonal group of O1:K1:H7 Escherichia coli that causes neonatal meningitis in France.</title>
        <authorList>
            <person name="Geslain G."/>
            <person name="Birgy A."/>
            <person name="Adiba S."/>
            <person name="Magnan M."/>
            <person name="Courroux C."/>
            <person name="Levy C."/>
            <person name="Cohen R."/>
            <person name="Bidet P."/>
            <person name="Bonacorsi S."/>
        </authorList>
    </citation>
    <scope>NUCLEOTIDE SEQUENCE [LARGE SCALE GENOMIC DNA]</scope>
    <source>
        <strain evidence="16 31">S308</strain>
    </source>
</reference>
<reference evidence="17 32" key="7">
    <citation type="submission" date="2017-08" db="EMBL/GenBank/DDBJ databases">
        <title>Sequencing of Escherichia coli CCPM 6219.</title>
        <authorList>
            <person name="Liu S.-L."/>
            <person name="Zhou Y.-J."/>
            <person name="Zhao M.-F."/>
        </authorList>
    </citation>
    <scope>NUCLEOTIDE SEQUENCE [LARGE SCALE GENOMIC DNA]</scope>
    <source>
        <strain evidence="17 32">CCPM 6219</strain>
    </source>
</reference>
<evidence type="ECO:0000313" key="32">
    <source>
        <dbReference type="Proteomes" id="UP000288459"/>
    </source>
</evidence>
<reference evidence="6 19" key="3">
    <citation type="submission" date="2017-01" db="EMBL/GenBank/DDBJ databases">
        <title>Draft genome sequence of an E. coli strain isolated from human, in Amazon, Brazil.</title>
        <authorList>
            <person name="Moura Q."/>
            <person name="Fernandes M.R."/>
            <person name="Cerdeira L."/>
            <person name="Vianello M."/>
            <person name="Souza T.A."/>
            <person name="Ienne S."/>
            <person name="Lincopan N."/>
        </authorList>
    </citation>
    <scope>NUCLEOTIDE SEQUENCE [LARGE SCALE GENOMIC DNA]</scope>
    <source>
        <strain evidence="6 19">ICBEcBL-II-13</strain>
    </source>
</reference>
<dbReference type="Proteomes" id="UP000233549">
    <property type="component" value="Unassembled WGS sequence"/>
</dbReference>
<evidence type="ECO:0000313" key="16">
    <source>
        <dbReference type="EMBL" id="RIB39942.1"/>
    </source>
</evidence>
<evidence type="ECO:0000313" key="15">
    <source>
        <dbReference type="EMBL" id="RDA37366.1"/>
    </source>
</evidence>
<evidence type="ECO:0000313" key="24">
    <source>
        <dbReference type="Proteomes" id="UP000234238"/>
    </source>
</evidence>
<dbReference type="EMBL" id="NPIM01000137">
    <property type="protein sequence ID" value="RVE12286.1"/>
    <property type="molecule type" value="Genomic_DNA"/>
</dbReference>
<evidence type="ECO:0000313" key="9">
    <source>
        <dbReference type="EMBL" id="PAU19059.1"/>
    </source>
</evidence>
<evidence type="ECO:0000313" key="29">
    <source>
        <dbReference type="Proteomes" id="UP000256244"/>
    </source>
</evidence>
<reference evidence="10 18" key="1">
    <citation type="journal article" date="2015" name="Genome Announc.">
        <title>Draft Genome Sequences of Human-Pathogenic Escherichia coli O26:H11 Strains Carrying the stx2 Gene Only and Circulating in France.</title>
        <authorList>
            <person name="Delannoy S."/>
            <person name="Mariani-Kurkdjian P."/>
            <person name="Bonacorsi S."/>
            <person name="Liguori S."/>
            <person name="Ison S.A."/>
            <person name="Fach P."/>
        </authorList>
    </citation>
    <scope>NUCLEOTIDE SEQUENCE [LARGE SCALE GENOMIC DNA]</scope>
    <source>
        <strain evidence="10 18">34870</strain>
    </source>
</reference>
<dbReference type="EMBL" id="PITP01000004">
    <property type="protein sequence ID" value="PKD91288.1"/>
    <property type="molecule type" value="Genomic_DNA"/>
</dbReference>
<evidence type="ECO:0000313" key="21">
    <source>
        <dbReference type="Proteomes" id="UP000218543"/>
    </source>
</evidence>
<dbReference type="Proteomes" id="UP000188967">
    <property type="component" value="Unassembled WGS sequence"/>
</dbReference>
<dbReference type="EMBL" id="CP024092">
    <property type="protein sequence ID" value="ATP26105.1"/>
    <property type="molecule type" value="Genomic_DNA"/>
</dbReference>
<reference evidence="7 20" key="5">
    <citation type="submission" date="2017-05" db="EMBL/GenBank/DDBJ databases">
        <title>Sequencing of Escherichia coli that cause persistent and transient Mastitis.</title>
        <authorList>
            <person name="Thacker T.C."/>
            <person name="Lippolis J.D."/>
            <person name="Brunelle B.W."/>
            <person name="Casey T.A."/>
            <person name="Reinhardt T.A."/>
            <person name="Sacco R.E."/>
            <person name="Holman D.B."/>
        </authorList>
    </citation>
    <scope>NUCLEOTIDE SEQUENCE [LARGE SCALE GENOMIC DNA]</scope>
    <source>
        <strain evidence="7 20">ECA-B</strain>
    </source>
</reference>
<dbReference type="EMBL" id="CP031546">
    <property type="protein sequence ID" value="AXO07331.1"/>
    <property type="molecule type" value="Genomic_DNA"/>
</dbReference>
<organism evidence="12 25">
    <name type="scientific">Escherichia coli</name>
    <dbReference type="NCBI Taxonomy" id="562"/>
    <lineage>
        <taxon>Bacteria</taxon>
        <taxon>Pseudomonadati</taxon>
        <taxon>Pseudomonadota</taxon>
        <taxon>Gammaproteobacteria</taxon>
        <taxon>Enterobacterales</taxon>
        <taxon>Enterobacteriaceae</taxon>
        <taxon>Escherichia</taxon>
    </lineage>
</organism>
<evidence type="ECO:0000313" key="20">
    <source>
        <dbReference type="Proteomes" id="UP000197270"/>
    </source>
</evidence>
<dbReference type="Proteomes" id="UP000288459">
    <property type="component" value="Unassembled WGS sequence"/>
</dbReference>
<sequence length="44" mass="5377">MHADTSLRKIPRFSGKLHFYAFCPNIYSSYHVLITGYRWKRNWD</sequence>
<evidence type="ECO:0000313" key="18">
    <source>
        <dbReference type="Proteomes" id="UP000036331"/>
    </source>
</evidence>
<reference evidence="3 29" key="17">
    <citation type="submission" date="2018-08" db="EMBL/GenBank/DDBJ databases">
        <title>Complete genome sequencing and genomic characterization of five Escherichia coli strains co-producing MCR-1 and ESBLs from different origins in China.</title>
        <authorList>
            <person name="Bai L."/>
        </authorList>
    </citation>
    <scope>NUCLEOTIDE SEQUENCE [LARGE SCALE GENOMIC DNA]</scope>
    <source>
        <strain evidence="3">Cq9</strain>
        <strain evidence="29">cq9</strain>
    </source>
</reference>
<accession>A0A1W2MU62</accession>
<accession>A0A1Q8M2B6</accession>
<evidence type="ECO:0000313" key="23">
    <source>
        <dbReference type="Proteomes" id="UP000233549"/>
    </source>
</evidence>
<evidence type="ECO:0000313" key="22">
    <source>
        <dbReference type="Proteomes" id="UP000225264"/>
    </source>
</evidence>
<dbReference type="EMBL" id="MTPS01000389">
    <property type="protein sequence ID" value="ONG31764.1"/>
    <property type="molecule type" value="Genomic_DNA"/>
</dbReference>